<dbReference type="HOGENOM" id="CLU_2096459_0_0_1"/>
<dbReference type="RefSeq" id="XP_007707917.1">
    <property type="nucleotide sequence ID" value="XM_007709727.1"/>
</dbReference>
<name>W6YJN9_COCC2</name>
<keyword evidence="1" id="KW-0732">Signal</keyword>
<dbReference type="InterPro" id="IPR022013">
    <property type="entry name" value="CBP"/>
</dbReference>
<evidence type="ECO:0000256" key="1">
    <source>
        <dbReference type="SAM" id="SignalP"/>
    </source>
</evidence>
<evidence type="ECO:0000259" key="2">
    <source>
        <dbReference type="Pfam" id="PF12192"/>
    </source>
</evidence>
<gene>
    <name evidence="3" type="ORF">COCCADRAFT_1445</name>
</gene>
<evidence type="ECO:0000313" key="4">
    <source>
        <dbReference type="Proteomes" id="UP000053841"/>
    </source>
</evidence>
<accession>W6YJN9</accession>
<dbReference type="Proteomes" id="UP000053841">
    <property type="component" value="Unassembled WGS sequence"/>
</dbReference>
<feature type="chain" id="PRO_5004885787" description="Fungal calcium binding protein domain-containing protein" evidence="1">
    <location>
        <begin position="21"/>
        <end position="116"/>
    </location>
</feature>
<dbReference type="EMBL" id="KI964548">
    <property type="protein sequence ID" value="EUC37795.1"/>
    <property type="molecule type" value="Genomic_DNA"/>
</dbReference>
<dbReference type="GeneID" id="19144788"/>
<dbReference type="KEGG" id="bze:COCCADRAFT_1445"/>
<evidence type="ECO:0000313" key="3">
    <source>
        <dbReference type="EMBL" id="EUC37795.1"/>
    </source>
</evidence>
<dbReference type="Pfam" id="PF12192">
    <property type="entry name" value="CBP"/>
    <property type="match status" value="1"/>
</dbReference>
<proteinExistence type="predicted"/>
<feature type="signal peptide" evidence="1">
    <location>
        <begin position="1"/>
        <end position="20"/>
    </location>
</feature>
<dbReference type="Gene3D" id="1.10.1740.120">
    <property type="match status" value="1"/>
</dbReference>
<feature type="domain" description="Fungal calcium binding protein" evidence="2">
    <location>
        <begin position="53"/>
        <end position="115"/>
    </location>
</feature>
<dbReference type="AlphaFoldDB" id="W6YJN9"/>
<protein>
    <recommendedName>
        <fullName evidence="2">Fungal calcium binding protein domain-containing protein</fullName>
    </recommendedName>
</protein>
<sequence>MQFTTSTLLAFSALLVTINAATVVGPAPAGQTHTTVIKHLAYRCPANANANQCASATAKLRLKEDNGCDVLACTVAAASTLTACTAAVSEGGLNPIADLACILAAGISDVACKGCA</sequence>
<organism evidence="3 4">
    <name type="scientific">Cochliobolus carbonum (strain 26-R-13)</name>
    <name type="common">Maize leaf spot fungus</name>
    <name type="synonym">Bipolaris zeicola</name>
    <dbReference type="NCBI Taxonomy" id="930089"/>
    <lineage>
        <taxon>Eukaryota</taxon>
        <taxon>Fungi</taxon>
        <taxon>Dikarya</taxon>
        <taxon>Ascomycota</taxon>
        <taxon>Pezizomycotina</taxon>
        <taxon>Dothideomycetes</taxon>
        <taxon>Pleosporomycetidae</taxon>
        <taxon>Pleosporales</taxon>
        <taxon>Pleosporineae</taxon>
        <taxon>Pleosporaceae</taxon>
        <taxon>Bipolaris</taxon>
    </lineage>
</organism>
<reference evidence="3 4" key="1">
    <citation type="journal article" date="2013" name="PLoS Genet.">
        <title>Comparative genome structure, secondary metabolite, and effector coding capacity across Cochliobolus pathogens.</title>
        <authorList>
            <person name="Condon B.J."/>
            <person name="Leng Y."/>
            <person name="Wu D."/>
            <person name="Bushley K.E."/>
            <person name="Ohm R.A."/>
            <person name="Otillar R."/>
            <person name="Martin J."/>
            <person name="Schackwitz W."/>
            <person name="Grimwood J."/>
            <person name="MohdZainudin N."/>
            <person name="Xue C."/>
            <person name="Wang R."/>
            <person name="Manning V.A."/>
            <person name="Dhillon B."/>
            <person name="Tu Z.J."/>
            <person name="Steffenson B.J."/>
            <person name="Salamov A."/>
            <person name="Sun H."/>
            <person name="Lowry S."/>
            <person name="LaButti K."/>
            <person name="Han J."/>
            <person name="Copeland A."/>
            <person name="Lindquist E."/>
            <person name="Barry K."/>
            <person name="Schmutz J."/>
            <person name="Baker S.E."/>
            <person name="Ciuffetti L.M."/>
            <person name="Grigoriev I.V."/>
            <person name="Zhong S."/>
            <person name="Turgeon B.G."/>
        </authorList>
    </citation>
    <scope>NUCLEOTIDE SEQUENCE [LARGE SCALE GENOMIC DNA]</scope>
    <source>
        <strain evidence="3 4">26-R-13</strain>
    </source>
</reference>
<keyword evidence="4" id="KW-1185">Reference proteome</keyword>